<dbReference type="InterPro" id="IPR036397">
    <property type="entry name" value="RNaseH_sf"/>
</dbReference>
<dbReference type="InterPro" id="IPR000477">
    <property type="entry name" value="RT_dom"/>
</dbReference>
<dbReference type="CDD" id="cd06222">
    <property type="entry name" value="RNase_H_like"/>
    <property type="match status" value="1"/>
</dbReference>
<dbReference type="InterPro" id="IPR002156">
    <property type="entry name" value="RNaseH_domain"/>
</dbReference>
<dbReference type="SMR" id="A0A8I7B6K8"/>
<dbReference type="PANTHER" id="PTHR33116:SF86">
    <property type="entry name" value="REVERSE TRANSCRIPTASE DOMAIN-CONTAINING PROTEIN"/>
    <property type="match status" value="1"/>
</dbReference>
<dbReference type="EnsemblPlants" id="HORVU.MOREX.r3.3HG0329630.1">
    <property type="protein sequence ID" value="HORVU.MOREX.r3.3HG0329630.1.CDS1"/>
    <property type="gene ID" value="HORVU.MOREX.r3.3HG0329630"/>
</dbReference>
<reference evidence="2" key="2">
    <citation type="submission" date="2020-10" db="EMBL/GenBank/DDBJ databases">
        <authorList>
            <person name="Scholz U."/>
            <person name="Mascher M."/>
            <person name="Fiebig A."/>
        </authorList>
    </citation>
    <scope>NUCLEOTIDE SEQUENCE [LARGE SCALE GENOMIC DNA]</scope>
    <source>
        <strain evidence="2">cv. Morex</strain>
    </source>
</reference>
<dbReference type="Gene3D" id="3.30.420.10">
    <property type="entry name" value="Ribonuclease H-like superfamily/Ribonuclease H"/>
    <property type="match status" value="1"/>
</dbReference>
<dbReference type="InterPro" id="IPR026960">
    <property type="entry name" value="RVT-Znf"/>
</dbReference>
<feature type="domain" description="Reverse transcriptase" evidence="1">
    <location>
        <begin position="153"/>
        <end position="434"/>
    </location>
</feature>
<dbReference type="PANTHER" id="PTHR33116">
    <property type="entry name" value="REVERSE TRANSCRIPTASE ZINC-BINDING DOMAIN-CONTAINING PROTEIN-RELATED-RELATED"/>
    <property type="match status" value="1"/>
</dbReference>
<dbReference type="CDD" id="cd01650">
    <property type="entry name" value="RT_nLTR_like"/>
    <property type="match status" value="1"/>
</dbReference>
<proteinExistence type="predicted"/>
<dbReference type="Pfam" id="PF13456">
    <property type="entry name" value="RVT_3"/>
    <property type="match status" value="1"/>
</dbReference>
<dbReference type="Pfam" id="PF00078">
    <property type="entry name" value="RVT_1"/>
    <property type="match status" value="1"/>
</dbReference>
<evidence type="ECO:0000259" key="1">
    <source>
        <dbReference type="PROSITE" id="PS50878"/>
    </source>
</evidence>
<dbReference type="AlphaFoldDB" id="A0A8I7B6K8"/>
<dbReference type="Pfam" id="PF13966">
    <property type="entry name" value="zf-RVT"/>
    <property type="match status" value="1"/>
</dbReference>
<dbReference type="SUPFAM" id="SSF53098">
    <property type="entry name" value="Ribonuclease H-like"/>
    <property type="match status" value="1"/>
</dbReference>
<dbReference type="InterPro" id="IPR043502">
    <property type="entry name" value="DNA/RNA_pol_sf"/>
</dbReference>
<accession>A0A8I7B6K8</accession>
<dbReference type="SUPFAM" id="SSF56672">
    <property type="entry name" value="DNA/RNA polymerases"/>
    <property type="match status" value="1"/>
</dbReference>
<evidence type="ECO:0000313" key="3">
    <source>
        <dbReference type="Proteomes" id="UP000011116"/>
    </source>
</evidence>
<sequence length="1045" mass="118389">MEQELCELFEREEIMARQRSRVDWLKEGDRNTAYFHSRASTRKRTNRIGVLVRDDGSKCDEQEGIKSMVHKFYETLFSLEPSMSMDPVLEAIPEKVDNRMNDDLCAPYSDEEIRVALFQMGPTKAPGPDGFPALFYQTHWGLIQKEICDAVRGFLLGADIPEGFCDSVIVLIPKVSRAKHLSKFRPISLCNVLYKLASKVLANRLKVLLPNIISEYQSAFVPGRLITDSALIAYECLHTVRKQRNKKPFFALKIDMMKAYDRIEWAYLHGCLTKLGFATSWIMSVMRCVTTARYAVKVNGELTSPVVPSRGIRQGDPISPYLFLLCTEGLSSLLQKREELGELQGLRNGRQGPPISHLLFADDSIFFARSDDRSVNTLKEALDLYCEASGQRINLQKSSVFFGNQCHDAVKQKVKNLLQVDNEILQDSYLGMPTEIARAISSSFKFLSDRVWRSVTVLNDKPMSRAGKETMLKSVTQSIPNYVMSCFQVPVGVCKKMKSSVSNHWWGFEDGKRKLHWRSWDWLSTPKSLGGMGFKDFVIFNQAMLGKQAWRLLNEPTSLCARVLKGRYFPDSDFLSAVKPRSSSFTWRSILFGRELMVKGLRWGVGNGDRIDVVKDNWIPGFQPGTFKTCAALPEKATVRFLLNDRADGWDMVKLQQFFSADMSKVIQHTPISRHGFEDFASWPHAKFGVYTVRSAYNFARTETFFCKRAAKGHGEASDLGDQTRSWKSLWAINSPNKMKVVLWRMSHDCLPTGTQLKHRKIPADDRCVFCGRTETVEHTFLFCPFTASVWDAVKEDIPVKLGKRSFSDMRQWIFDFLHRSSQIQLTTLAVTCWHVWEARNDARNGHDLLHPSRVASKIKAYVDNIVQHCFPKPKANRCASSSPPVWTPPPAGHICLHVDAAVFQAENRMGWGALMRDHHGSFMMACNEGIAGIVAPELAEAMAARRALEVSRDNGFRCISMASDCLTLIQRIRSSSMDRSLVGSVVGDIKRLASEFDICSFKHVGRSSNVMAHVLARRSMLSSCNVYFDVVPECLREELCNDVI</sequence>
<dbReference type="InterPro" id="IPR044730">
    <property type="entry name" value="RNase_H-like_dom_plant"/>
</dbReference>
<reference evidence="2" key="3">
    <citation type="submission" date="2022-01" db="UniProtKB">
        <authorList>
            <consortium name="EnsemblPlants"/>
        </authorList>
    </citation>
    <scope>IDENTIFICATION</scope>
    <source>
        <strain evidence="2">subsp. vulgare</strain>
    </source>
</reference>
<protein>
    <recommendedName>
        <fullName evidence="1">Reverse transcriptase domain-containing protein</fullName>
    </recommendedName>
</protein>
<dbReference type="GO" id="GO:0004523">
    <property type="term" value="F:RNA-DNA hybrid ribonuclease activity"/>
    <property type="evidence" value="ECO:0007669"/>
    <property type="project" value="InterPro"/>
</dbReference>
<dbReference type="InterPro" id="IPR012337">
    <property type="entry name" value="RNaseH-like_sf"/>
</dbReference>
<dbReference type="PROSITE" id="PS50878">
    <property type="entry name" value="RT_POL"/>
    <property type="match status" value="1"/>
</dbReference>
<reference evidence="3" key="1">
    <citation type="journal article" date="2012" name="Nature">
        <title>A physical, genetic and functional sequence assembly of the barley genome.</title>
        <authorList>
            <consortium name="The International Barley Genome Sequencing Consortium"/>
            <person name="Mayer K.F."/>
            <person name="Waugh R."/>
            <person name="Brown J.W."/>
            <person name="Schulman A."/>
            <person name="Langridge P."/>
            <person name="Platzer M."/>
            <person name="Fincher G.B."/>
            <person name="Muehlbauer G.J."/>
            <person name="Sato K."/>
            <person name="Close T.J."/>
            <person name="Wise R.P."/>
            <person name="Stein N."/>
        </authorList>
    </citation>
    <scope>NUCLEOTIDE SEQUENCE [LARGE SCALE GENOMIC DNA]</scope>
    <source>
        <strain evidence="3">cv. Morex</strain>
    </source>
</reference>
<keyword evidence="3" id="KW-1185">Reference proteome</keyword>
<organism evidence="2 3">
    <name type="scientific">Hordeum vulgare subsp. vulgare</name>
    <name type="common">Domesticated barley</name>
    <dbReference type="NCBI Taxonomy" id="112509"/>
    <lineage>
        <taxon>Eukaryota</taxon>
        <taxon>Viridiplantae</taxon>
        <taxon>Streptophyta</taxon>
        <taxon>Embryophyta</taxon>
        <taxon>Tracheophyta</taxon>
        <taxon>Spermatophyta</taxon>
        <taxon>Magnoliopsida</taxon>
        <taxon>Liliopsida</taxon>
        <taxon>Poales</taxon>
        <taxon>Poaceae</taxon>
        <taxon>BOP clade</taxon>
        <taxon>Pooideae</taxon>
        <taxon>Triticodae</taxon>
        <taxon>Triticeae</taxon>
        <taxon>Hordeinae</taxon>
        <taxon>Hordeum</taxon>
    </lineage>
</organism>
<name>A0A8I7B6K8_HORVV</name>
<dbReference type="Proteomes" id="UP000011116">
    <property type="component" value="Chromosome 3H"/>
</dbReference>
<evidence type="ECO:0000313" key="2">
    <source>
        <dbReference type="EnsemblPlants" id="HORVU.MOREX.r3.3HG0329630.1.CDS1"/>
    </source>
</evidence>
<dbReference type="GO" id="GO:0003676">
    <property type="term" value="F:nucleic acid binding"/>
    <property type="evidence" value="ECO:0007669"/>
    <property type="project" value="InterPro"/>
</dbReference>
<dbReference type="Gramene" id="HORVU.MOREX.r3.3HG0329630.1">
    <property type="protein sequence ID" value="HORVU.MOREX.r3.3HG0329630.1.CDS1"/>
    <property type="gene ID" value="HORVU.MOREX.r3.3HG0329630"/>
</dbReference>